<reference evidence="1" key="1">
    <citation type="submission" date="2014-11" db="EMBL/GenBank/DDBJ databases">
        <authorList>
            <person name="Amaro Gonzalez C."/>
        </authorList>
    </citation>
    <scope>NUCLEOTIDE SEQUENCE</scope>
</reference>
<name>A0A0E9RS06_ANGAN</name>
<proteinExistence type="predicted"/>
<organism evidence="1">
    <name type="scientific">Anguilla anguilla</name>
    <name type="common">European freshwater eel</name>
    <name type="synonym">Muraena anguilla</name>
    <dbReference type="NCBI Taxonomy" id="7936"/>
    <lineage>
        <taxon>Eukaryota</taxon>
        <taxon>Metazoa</taxon>
        <taxon>Chordata</taxon>
        <taxon>Craniata</taxon>
        <taxon>Vertebrata</taxon>
        <taxon>Euteleostomi</taxon>
        <taxon>Actinopterygii</taxon>
        <taxon>Neopterygii</taxon>
        <taxon>Teleostei</taxon>
        <taxon>Anguilliformes</taxon>
        <taxon>Anguillidae</taxon>
        <taxon>Anguilla</taxon>
    </lineage>
</organism>
<protein>
    <submittedName>
        <fullName evidence="1">Uncharacterized protein</fullName>
    </submittedName>
</protein>
<accession>A0A0E9RS06</accession>
<reference evidence="1" key="2">
    <citation type="journal article" date="2015" name="Fish Shellfish Immunol.">
        <title>Early steps in the European eel (Anguilla anguilla)-Vibrio vulnificus interaction in the gills: Role of the RtxA13 toxin.</title>
        <authorList>
            <person name="Callol A."/>
            <person name="Pajuelo D."/>
            <person name="Ebbesson L."/>
            <person name="Teles M."/>
            <person name="MacKenzie S."/>
            <person name="Amaro C."/>
        </authorList>
    </citation>
    <scope>NUCLEOTIDE SEQUENCE</scope>
</reference>
<evidence type="ECO:0000313" key="1">
    <source>
        <dbReference type="EMBL" id="JAH31617.1"/>
    </source>
</evidence>
<dbReference type="AlphaFoldDB" id="A0A0E9RS06"/>
<dbReference type="EMBL" id="GBXM01076960">
    <property type="protein sequence ID" value="JAH31617.1"/>
    <property type="molecule type" value="Transcribed_RNA"/>
</dbReference>
<sequence>MTGKNLYGNKSRTRVFEKYRRGSSGNTGVTVTPLCPSQALGTRSHGVGYVWHIPPGT</sequence>